<dbReference type="Ensembl" id="ENSCINT00000037084.1">
    <property type="protein sequence ID" value="ENSCINP00000029843.1"/>
    <property type="gene ID" value="ENSCING00000017946.1"/>
</dbReference>
<proteinExistence type="predicted"/>
<evidence type="ECO:0000313" key="2">
    <source>
        <dbReference type="Ensembl" id="ENSCINP00000029843.1"/>
    </source>
</evidence>
<accession>H2XJL1</accession>
<feature type="compositionally biased region" description="Polar residues" evidence="1">
    <location>
        <begin position="1"/>
        <end position="18"/>
    </location>
</feature>
<reference evidence="2" key="4">
    <citation type="submission" date="2025-09" db="UniProtKB">
        <authorList>
            <consortium name="Ensembl"/>
        </authorList>
    </citation>
    <scope>IDENTIFICATION</scope>
</reference>
<dbReference type="HOGENOM" id="CLU_1261091_0_0_1"/>
<dbReference type="InParanoid" id="H2XJL1"/>
<evidence type="ECO:0000313" key="3">
    <source>
        <dbReference type="Proteomes" id="UP000008144"/>
    </source>
</evidence>
<keyword evidence="3" id="KW-1185">Reference proteome</keyword>
<feature type="compositionally biased region" description="Low complexity" evidence="1">
    <location>
        <begin position="42"/>
        <end position="51"/>
    </location>
</feature>
<reference evidence="2" key="3">
    <citation type="submission" date="2025-08" db="UniProtKB">
        <authorList>
            <consortium name="Ensembl"/>
        </authorList>
    </citation>
    <scope>IDENTIFICATION</scope>
</reference>
<dbReference type="Proteomes" id="UP000008144">
    <property type="component" value="Chromosome 14"/>
</dbReference>
<evidence type="ECO:0000256" key="1">
    <source>
        <dbReference type="SAM" id="MobiDB-lite"/>
    </source>
</evidence>
<dbReference type="EMBL" id="EAAA01001262">
    <property type="status" value="NOT_ANNOTATED_CDS"/>
    <property type="molecule type" value="Genomic_DNA"/>
</dbReference>
<reference evidence="3" key="1">
    <citation type="journal article" date="2002" name="Science">
        <title>The draft genome of Ciona intestinalis: insights into chordate and vertebrate origins.</title>
        <authorList>
            <person name="Dehal P."/>
            <person name="Satou Y."/>
            <person name="Campbell R.K."/>
            <person name="Chapman J."/>
            <person name="Degnan B."/>
            <person name="De Tomaso A."/>
            <person name="Davidson B."/>
            <person name="Di Gregorio A."/>
            <person name="Gelpke M."/>
            <person name="Goodstein D.M."/>
            <person name="Harafuji N."/>
            <person name="Hastings K.E."/>
            <person name="Ho I."/>
            <person name="Hotta K."/>
            <person name="Huang W."/>
            <person name="Kawashima T."/>
            <person name="Lemaire P."/>
            <person name="Martinez D."/>
            <person name="Meinertzhagen I.A."/>
            <person name="Necula S."/>
            <person name="Nonaka M."/>
            <person name="Putnam N."/>
            <person name="Rash S."/>
            <person name="Saiga H."/>
            <person name="Satake M."/>
            <person name="Terry A."/>
            <person name="Yamada L."/>
            <person name="Wang H.G."/>
            <person name="Awazu S."/>
            <person name="Azumi K."/>
            <person name="Boore J."/>
            <person name="Branno M."/>
            <person name="Chin-Bow S."/>
            <person name="DeSantis R."/>
            <person name="Doyle S."/>
            <person name="Francino P."/>
            <person name="Keys D.N."/>
            <person name="Haga S."/>
            <person name="Hayashi H."/>
            <person name="Hino K."/>
            <person name="Imai K.S."/>
            <person name="Inaba K."/>
            <person name="Kano S."/>
            <person name="Kobayashi K."/>
            <person name="Kobayashi M."/>
            <person name="Lee B.I."/>
            <person name="Makabe K.W."/>
            <person name="Manohar C."/>
            <person name="Matassi G."/>
            <person name="Medina M."/>
            <person name="Mochizuki Y."/>
            <person name="Mount S."/>
            <person name="Morishita T."/>
            <person name="Miura S."/>
            <person name="Nakayama A."/>
            <person name="Nishizaka S."/>
            <person name="Nomoto H."/>
            <person name="Ohta F."/>
            <person name="Oishi K."/>
            <person name="Rigoutsos I."/>
            <person name="Sano M."/>
            <person name="Sasaki A."/>
            <person name="Sasakura Y."/>
            <person name="Shoguchi E."/>
            <person name="Shin-i T."/>
            <person name="Spagnuolo A."/>
            <person name="Stainier D."/>
            <person name="Suzuki M.M."/>
            <person name="Tassy O."/>
            <person name="Takatori N."/>
            <person name="Tokuoka M."/>
            <person name="Yagi K."/>
            <person name="Yoshizaki F."/>
            <person name="Wada S."/>
            <person name="Zhang C."/>
            <person name="Hyatt P.D."/>
            <person name="Larimer F."/>
            <person name="Detter C."/>
            <person name="Doggett N."/>
            <person name="Glavina T."/>
            <person name="Hawkins T."/>
            <person name="Richardson P."/>
            <person name="Lucas S."/>
            <person name="Kohara Y."/>
            <person name="Levine M."/>
            <person name="Satoh N."/>
            <person name="Rokhsar D.S."/>
        </authorList>
    </citation>
    <scope>NUCLEOTIDE SEQUENCE [LARGE SCALE GENOMIC DNA]</scope>
</reference>
<dbReference type="AlphaFoldDB" id="H2XJL1"/>
<name>H2XJL1_CIOIN</name>
<feature type="region of interest" description="Disordered" evidence="1">
    <location>
        <begin position="1"/>
        <end position="57"/>
    </location>
</feature>
<organism evidence="2 3">
    <name type="scientific">Ciona intestinalis</name>
    <name type="common">Transparent sea squirt</name>
    <name type="synonym">Ascidia intestinalis</name>
    <dbReference type="NCBI Taxonomy" id="7719"/>
    <lineage>
        <taxon>Eukaryota</taxon>
        <taxon>Metazoa</taxon>
        <taxon>Chordata</taxon>
        <taxon>Tunicata</taxon>
        <taxon>Ascidiacea</taxon>
        <taxon>Phlebobranchia</taxon>
        <taxon>Cionidae</taxon>
        <taxon>Ciona</taxon>
    </lineage>
</organism>
<protein>
    <submittedName>
        <fullName evidence="2">Uncharacterized protein</fullName>
    </submittedName>
</protein>
<reference evidence="2" key="2">
    <citation type="journal article" date="2008" name="Genome Biol.">
        <title>Improved genome assembly and evidence-based global gene model set for the chordate Ciona intestinalis: new insight into intron and operon populations.</title>
        <authorList>
            <person name="Satou Y."/>
            <person name="Mineta K."/>
            <person name="Ogasawara M."/>
            <person name="Sasakura Y."/>
            <person name="Shoguchi E."/>
            <person name="Ueno K."/>
            <person name="Yamada L."/>
            <person name="Matsumoto J."/>
            <person name="Wasserscheid J."/>
            <person name="Dewar K."/>
            <person name="Wiley G.B."/>
            <person name="Macmil S.L."/>
            <person name="Roe B.A."/>
            <person name="Zeller R.W."/>
            <person name="Hastings K.E."/>
            <person name="Lemaire P."/>
            <person name="Lindquist E."/>
            <person name="Endo T."/>
            <person name="Hotta K."/>
            <person name="Inaba K."/>
        </authorList>
    </citation>
    <scope>NUCLEOTIDE SEQUENCE [LARGE SCALE GENOMIC DNA]</scope>
    <source>
        <strain evidence="2">wild type</strain>
    </source>
</reference>
<sequence>MQSEQSGGNEAETSSKHATATDVPIQNVVASVESILTPPPSTSSSESVVLTTEDETEKPHKLMMENTLIPTIDAFSADNFSSDTNDLLFMKKNTREYNTNQANLIQRNQARSPPMLSMPAIDLQISPDKMRSESPFLTNRREYSDVLNTPQRVVSSDEDSMDSLTFSSTKFKYVRSGSSPASGMLNECETDPPLQCLISENSMDFISKFQELVQPPPGH</sequence>